<dbReference type="HOGENOM" id="CLU_079628_0_0_5"/>
<dbReference type="SUPFAM" id="SSF53187">
    <property type="entry name" value="Zn-dependent exopeptidases"/>
    <property type="match status" value="1"/>
</dbReference>
<dbReference type="EMBL" id="CP004373">
    <property type="protein sequence ID" value="AHK71943.1"/>
    <property type="molecule type" value="Genomic_DNA"/>
</dbReference>
<evidence type="ECO:0000313" key="1">
    <source>
        <dbReference type="EMBL" id="AHK71943.1"/>
    </source>
</evidence>
<organism evidence="1 2">
    <name type="scientific">Gluconobacter oxydans DSM 3504</name>
    <dbReference type="NCBI Taxonomy" id="1288313"/>
    <lineage>
        <taxon>Bacteria</taxon>
        <taxon>Pseudomonadati</taxon>
        <taxon>Pseudomonadota</taxon>
        <taxon>Alphaproteobacteria</taxon>
        <taxon>Acetobacterales</taxon>
        <taxon>Acetobacteraceae</taxon>
        <taxon>Gluconobacter</taxon>
    </lineage>
</organism>
<dbReference type="InterPro" id="IPR011227">
    <property type="entry name" value="UCP029730"/>
</dbReference>
<reference evidence="1 2" key="1">
    <citation type="journal article" date="2015" name="Appl. Microbiol. Biotechnol.">
        <title>The consequence of an additional NADH dehydrogenase paralog on the growth of Gluconobacter oxydans DSM3504.</title>
        <authorList>
            <person name="Kostner D."/>
            <person name="Luchterhand B."/>
            <person name="Junker A."/>
            <person name="Volland S."/>
            <person name="Daniel R."/>
            <person name="Buchs J."/>
            <person name="Liebl W."/>
            <person name="Ehrenreich A."/>
        </authorList>
    </citation>
    <scope>NUCLEOTIDE SEQUENCE [LARGE SCALE GENOMIC DNA]</scope>
    <source>
        <strain evidence="1">DSM 3504</strain>
    </source>
</reference>
<dbReference type="AlphaFoldDB" id="A0A067Z645"/>
<evidence type="ECO:0000313" key="2">
    <source>
        <dbReference type="Proteomes" id="UP000031656"/>
    </source>
</evidence>
<dbReference type="Proteomes" id="UP000031656">
    <property type="component" value="Chromosome"/>
</dbReference>
<proteinExistence type="predicted"/>
<dbReference type="InterPro" id="IPR007709">
    <property type="entry name" value="N-FG_amidohydro"/>
</dbReference>
<dbReference type="GO" id="GO:0016787">
    <property type="term" value="F:hydrolase activity"/>
    <property type="evidence" value="ECO:0007669"/>
    <property type="project" value="UniProtKB-KW"/>
</dbReference>
<dbReference type="Pfam" id="PF05013">
    <property type="entry name" value="FGase"/>
    <property type="match status" value="1"/>
</dbReference>
<gene>
    <name evidence="1" type="ORF">GLS_c20720</name>
</gene>
<dbReference type="PIRSF" id="PIRSF029730">
    <property type="entry name" value="UCP029730"/>
    <property type="match status" value="1"/>
</dbReference>
<dbReference type="KEGG" id="goy:GLS_c20720"/>
<name>A0A067Z645_GLUOY</name>
<sequence length="258" mass="28381">MSAPLLGASDPAPFLLFPEKTPSPFVFVSDHAGRAVPDALGDMGVQTEDWQRHIAWDIGIVGVGRVLHELLGSALIEQVYSRLVIDCNRAPGHPTSMPLVSDGTPVPANQAAQETCRAKREREILHPYHDTIAEVLVERGPRPTALIALHSFTPQMNGKDRPWQIGILHNQDSRMASIALDLLREDTTLCVGDNEPYVLTDTSDYTVPRHAEAAGLPYLEIEIRQDLIAEKTGQRDWARRLAALLPKVWETLVEGPGA</sequence>
<accession>A0A067Z645</accession>
<dbReference type="RefSeq" id="WP_041112177.1">
    <property type="nucleotide sequence ID" value="NZ_CP004373.1"/>
</dbReference>
<dbReference type="Gene3D" id="3.40.630.40">
    <property type="entry name" value="Zn-dependent exopeptidases"/>
    <property type="match status" value="1"/>
</dbReference>
<protein>
    <submittedName>
        <fullName evidence="1">Putative N-formylglutamate amidohydrolase</fullName>
    </submittedName>
</protein>
<keyword evidence="1" id="KW-0378">Hydrolase</keyword>
<dbReference type="GeneID" id="56906296"/>